<evidence type="ECO:0000313" key="4">
    <source>
        <dbReference type="EMBL" id="QGV11545.1"/>
    </source>
</evidence>
<proteinExistence type="evidence at transcript level"/>
<dbReference type="InterPro" id="IPR001747">
    <property type="entry name" value="Vitellogenin_N"/>
</dbReference>
<dbReference type="InterPro" id="IPR011030">
    <property type="entry name" value="Lipovitellin_superhlx_dom"/>
</dbReference>
<organism evidence="4">
    <name type="scientific">Tetrastichus brontispae</name>
    <dbReference type="NCBI Taxonomy" id="2033808"/>
    <lineage>
        <taxon>Eukaryota</taxon>
        <taxon>Metazoa</taxon>
        <taxon>Ecdysozoa</taxon>
        <taxon>Arthropoda</taxon>
        <taxon>Hexapoda</taxon>
        <taxon>Insecta</taxon>
        <taxon>Pterygota</taxon>
        <taxon>Neoptera</taxon>
        <taxon>Endopterygota</taxon>
        <taxon>Hymenoptera</taxon>
        <taxon>Apocrita</taxon>
        <taxon>Proctotrupomorpha</taxon>
        <taxon>Chalcidoidea</taxon>
        <taxon>Eulophidae</taxon>
        <taxon>Tetrastichinae</taxon>
        <taxon>Tetrastichus</taxon>
    </lineage>
</organism>
<dbReference type="GO" id="GO:0005319">
    <property type="term" value="F:lipid transporter activity"/>
    <property type="evidence" value="ECO:0007669"/>
    <property type="project" value="InterPro"/>
</dbReference>
<dbReference type="Gene3D" id="1.25.10.20">
    <property type="entry name" value="Vitellinogen, superhelical"/>
    <property type="match status" value="1"/>
</dbReference>
<dbReference type="PANTHER" id="PTHR23345:SF15">
    <property type="entry name" value="VITELLOGENIN 1-RELATED"/>
    <property type="match status" value="1"/>
</dbReference>
<name>A0A650FL11_9HYME</name>
<dbReference type="PANTHER" id="PTHR23345">
    <property type="entry name" value="VITELLOGENIN-RELATED"/>
    <property type="match status" value="1"/>
</dbReference>
<dbReference type="EMBL" id="MN567145">
    <property type="protein sequence ID" value="QGV11545.1"/>
    <property type="molecule type" value="mRNA"/>
</dbReference>
<reference evidence="4" key="1">
    <citation type="submission" date="2019-09" db="EMBL/GenBank/DDBJ databases">
        <title>Transcriptome expression in two lineages of Tetrastichus brontispae, implications in the parasitic wasp host-speciation.</title>
        <authorList>
            <person name="Sanchez-Garcia F.J."/>
            <person name="Hou Y."/>
            <person name="Tang B."/>
        </authorList>
    </citation>
    <scope>NUCLEOTIDE SEQUENCE</scope>
</reference>
<dbReference type="SUPFAM" id="SSF48431">
    <property type="entry name" value="Lipovitellin-phosvitin complex, superhelical domain"/>
    <property type="match status" value="1"/>
</dbReference>
<gene>
    <name evidence="4" type="primary">vg8a</name>
</gene>
<evidence type="ECO:0000256" key="2">
    <source>
        <dbReference type="ARBA" id="ARBA00023180"/>
    </source>
</evidence>
<dbReference type="AlphaFoldDB" id="A0A650FL11"/>
<protein>
    <submittedName>
        <fullName evidence="4">Vg8</fullName>
    </submittedName>
</protein>
<dbReference type="InterPro" id="IPR050733">
    <property type="entry name" value="Vitellogenin/Apolipophorin"/>
</dbReference>
<feature type="domain" description="Vitellogenin" evidence="3">
    <location>
        <begin position="47"/>
        <end position="258"/>
    </location>
</feature>
<evidence type="ECO:0000259" key="3">
    <source>
        <dbReference type="Pfam" id="PF01347"/>
    </source>
</evidence>
<keyword evidence="2" id="KW-0325">Glycoprotein</keyword>
<accession>A0A650FL11</accession>
<keyword evidence="1" id="KW-1015">Disulfide bond</keyword>
<evidence type="ECO:0000256" key="1">
    <source>
        <dbReference type="ARBA" id="ARBA00023157"/>
    </source>
</evidence>
<dbReference type="Pfam" id="PF01347">
    <property type="entry name" value="Vitellogenin_N"/>
    <property type="match status" value="1"/>
</dbReference>
<sequence>MRKSHLDMVNQGEEHHQLFNKALAYLKQLGPADFPILEEKAMRGISARKLRNIFISMLPYIGTTHSLNFTLDIISRKIISDSLAVKVLATLPIYTLQTIPSLKTFKAFVFENNGESETKLSPQVYQSAVVSFSHLLSGGCSRLAVLGFSDEVAWYYLPFIMKAYEGANTTSSKLAFLSAIGNIRSKSTVKYVTPILFRRSDDIKDQDRLRLAAINILSELINVESDVYPQFAFNLTKILMDKTESRSIQLAAYDALISKSNYAVDKFVELSTILFDDKDLYNYHLSTIEELRQVGLLHRHAKFRMNPSNTPVSPSLSKTVILKMDKILKPELLTSMLKIQPIPRTYLKLSFISGEQLTHSDWRIPSVAKLEILERKDERIIVIKAVYFHTNYNGKDIVDGVFFDLWTVFNQNSRPYYVDTIELKNTPNLLELSDMILQKIRENVNFMYQELTKFSLKTGFGIEAVFEHKYPSLIFMVMDYNWNVEDNNLEAKIDFSFKASSNGYSGVSVYNPLTSLTHSVRITKKLDGALSFRLIVKYDFSKHQFNLSLPLNFDDSEGKASGFAVYSSTNIGITDANGEITCQNCGFRIASKNIPPASSVTLRNGDDNGLLLCETAYNFDPKGSLNSQNFLGNSDDGEELHFYMNQLPYVINTCGYIITMSHSNSSKPSSQIEFLVGVNDEIWKSLENPWYFLPGYKLNLDSSIGIRQITSNKVDYLMKLNVNMSSSQGYFSNLLQFKFVLAKKYDYRGDFILCFDGKADFPEIYDNHLPTEVTQSTLKAFSRFKVGQSREDSCSAIDFAIDFNLIGGVSEMHRDALENYAAQSLCTLQKDKWRREGIMNPLTEACLREMIANTTLRHYKLDLTSDKFSDFSLLQALLVMRSAQDKLKEMVANSHNADVEIKMTSPVSEIRTRKQMSFAADYPVPDIYKNLPNIYFPQDFVLAFVDKKINVINVYPNIMVFNNAEKPFEALDDWKEIYTGVEKTPCRIYAKVMEHKISLKIVYEGYELILKPKLVESKNETYAPQVFYNQQTFSDFHQRLHLFSSEEILFSLSRVDDYIVVRSDQIPATIYYTTSSIDIFRRT</sequence>